<dbReference type="GO" id="GO:0030145">
    <property type="term" value="F:manganese ion binding"/>
    <property type="evidence" value="ECO:0007669"/>
    <property type="project" value="TreeGrafter"/>
</dbReference>
<feature type="binding site" evidence="9">
    <location>
        <position position="214"/>
    </location>
    <ligand>
        <name>1-deoxy-D-xylulose 5-phosphate</name>
        <dbReference type="ChEBI" id="CHEBI:57792"/>
    </ligand>
</feature>
<comment type="function">
    <text evidence="9">Catalyzes the NADPH-dependent rearrangement and reduction of 1-deoxy-D-xylulose-5-phosphate (DXP) to 2-C-methyl-D-erythritol 4-phosphate (MEP).</text>
</comment>
<feature type="binding site" evidence="9">
    <location>
        <position position="196"/>
    </location>
    <ligand>
        <name>1-deoxy-D-xylulose 5-phosphate</name>
        <dbReference type="ChEBI" id="CHEBI:57792"/>
    </ligand>
</feature>
<evidence type="ECO:0000256" key="4">
    <source>
        <dbReference type="ARBA" id="ARBA00022857"/>
    </source>
</evidence>
<feature type="binding site" evidence="9">
    <location>
        <position position="149"/>
    </location>
    <ligand>
        <name>1-deoxy-D-xylulose 5-phosphate</name>
        <dbReference type="ChEBI" id="CHEBI:57792"/>
    </ligand>
</feature>
<dbReference type="GO" id="GO:0030604">
    <property type="term" value="F:1-deoxy-D-xylulose-5-phosphate reductoisomerase activity"/>
    <property type="evidence" value="ECO:0007669"/>
    <property type="project" value="UniProtKB-UniRule"/>
</dbReference>
<dbReference type="InterPro" id="IPR026877">
    <property type="entry name" value="DXPR_C"/>
</dbReference>
<name>A0A547Q641_9RHOB</name>
<evidence type="ECO:0000256" key="9">
    <source>
        <dbReference type="HAMAP-Rule" id="MF_00183"/>
    </source>
</evidence>
<protein>
    <recommendedName>
        <fullName evidence="9">1-deoxy-D-xylulose 5-phosphate reductoisomerase</fullName>
        <shortName evidence="9">DXP reductoisomerase</shortName>
        <ecNumber evidence="9">1.1.1.267</ecNumber>
    </recommendedName>
    <alternativeName>
        <fullName evidence="9">1-deoxyxylulose-5-phosphate reductoisomerase</fullName>
    </alternativeName>
    <alternativeName>
        <fullName evidence="9">2-C-methyl-D-erythritol 4-phosphate synthase</fullName>
    </alternativeName>
</protein>
<dbReference type="SUPFAM" id="SSF51735">
    <property type="entry name" value="NAD(P)-binding Rossmann-fold domains"/>
    <property type="match status" value="1"/>
</dbReference>
<evidence type="ECO:0000259" key="12">
    <source>
        <dbReference type="Pfam" id="PF13288"/>
    </source>
</evidence>
<feature type="binding site" evidence="9">
    <location>
        <position position="173"/>
    </location>
    <ligand>
        <name>1-deoxy-D-xylulose 5-phosphate</name>
        <dbReference type="ChEBI" id="CHEBI:57792"/>
    </ligand>
</feature>
<feature type="domain" description="DXP reductoisomerase C-terminal" evidence="12">
    <location>
        <begin position="259"/>
        <end position="378"/>
    </location>
</feature>
<comment type="catalytic activity">
    <reaction evidence="8">
        <text>2-C-methyl-D-erythritol 4-phosphate + NADP(+) = 1-deoxy-D-xylulose 5-phosphate + NADPH + H(+)</text>
        <dbReference type="Rhea" id="RHEA:13717"/>
        <dbReference type="ChEBI" id="CHEBI:15378"/>
        <dbReference type="ChEBI" id="CHEBI:57783"/>
        <dbReference type="ChEBI" id="CHEBI:57792"/>
        <dbReference type="ChEBI" id="CHEBI:58262"/>
        <dbReference type="ChEBI" id="CHEBI:58349"/>
        <dbReference type="EC" id="1.1.1.267"/>
    </reaction>
    <physiologicalReaction direction="right-to-left" evidence="8">
        <dbReference type="Rhea" id="RHEA:13719"/>
    </physiologicalReaction>
</comment>
<evidence type="ECO:0000259" key="11">
    <source>
        <dbReference type="Pfam" id="PF08436"/>
    </source>
</evidence>
<feature type="binding site" evidence="9">
    <location>
        <position position="121"/>
    </location>
    <ligand>
        <name>NADPH</name>
        <dbReference type="ChEBI" id="CHEBI:57783"/>
    </ligand>
</feature>
<feature type="binding site" evidence="9">
    <location>
        <position position="123"/>
    </location>
    <ligand>
        <name>NADPH</name>
        <dbReference type="ChEBI" id="CHEBI:57783"/>
    </ligand>
</feature>
<evidence type="ECO:0000256" key="3">
    <source>
        <dbReference type="ARBA" id="ARBA00022723"/>
    </source>
</evidence>
<feature type="binding site" evidence="9">
    <location>
        <position position="202"/>
    </location>
    <ligand>
        <name>NADPH</name>
        <dbReference type="ChEBI" id="CHEBI:57783"/>
    </ligand>
</feature>
<feature type="binding site" evidence="9">
    <location>
        <position position="218"/>
    </location>
    <ligand>
        <name>Mn(2+)</name>
        <dbReference type="ChEBI" id="CHEBI:29035"/>
    </ligand>
</feature>
<dbReference type="OrthoDB" id="9806546at2"/>
<feature type="domain" description="1-deoxy-D-xylulose 5-phosphate reductoisomerase C-terminal" evidence="11">
    <location>
        <begin position="143"/>
        <end position="226"/>
    </location>
</feature>
<evidence type="ECO:0000256" key="1">
    <source>
        <dbReference type="ARBA" id="ARBA00005094"/>
    </source>
</evidence>
<dbReference type="Gene3D" id="3.40.50.720">
    <property type="entry name" value="NAD(P)-binding Rossmann-like Domain"/>
    <property type="match status" value="1"/>
</dbReference>
<dbReference type="GO" id="GO:0070402">
    <property type="term" value="F:NADPH binding"/>
    <property type="evidence" value="ECO:0007669"/>
    <property type="project" value="InterPro"/>
</dbReference>
<dbReference type="PANTHER" id="PTHR30525:SF0">
    <property type="entry name" value="1-DEOXY-D-XYLULOSE 5-PHOSPHATE REDUCTOISOMERASE, CHLOROPLASTIC"/>
    <property type="match status" value="1"/>
</dbReference>
<sequence length="389" mass="41531">MRRVTIYGATGSIGCSTIDLISRDRDAYQVVALTGGRNVALLAEQARRLGAEVAVTAHEDCLTDLRDALAGSGVEAAAGRTALLEAGTRPADWVMSGIVGSAGLEPGLVALEQGATLALANKESLVCAGELLMRTARNAGARVLPVDSEHSAVFQALNGEDMSRVERVIITASGGAFRDWPLDKLARATPAEAATHPNWDMGQRITIDSASMFNKALELIETHEFFGIEPKRIEALVHPESLIHAMVGFVDGGIMAHVGPHDMRHAIGYALNWPDRQALPVERLDFAKIGQMNFIAPDETRYPALRLARDVMAAGGLAGATFNAAKERALDHFIAGRIGFLQMSELVEAVLEKVSAEGFGSGEMRLDDVMSADRTARALADELVPKITT</sequence>
<feature type="binding site" evidence="9">
    <location>
        <position position="147"/>
    </location>
    <ligand>
        <name>Mn(2+)</name>
        <dbReference type="ChEBI" id="CHEBI:29035"/>
    </ligand>
</feature>
<feature type="domain" description="1-deoxy-D-xylulose 5-phosphate reductoisomerase N-terminal" evidence="10">
    <location>
        <begin position="4"/>
        <end position="129"/>
    </location>
</feature>
<keyword evidence="3 9" id="KW-0479">Metal-binding</keyword>
<dbReference type="Pfam" id="PF13288">
    <property type="entry name" value="DXPR_C"/>
    <property type="match status" value="1"/>
</dbReference>
<dbReference type="PIRSF" id="PIRSF006205">
    <property type="entry name" value="Dxp_reductismrs"/>
    <property type="match status" value="1"/>
</dbReference>
<feature type="binding site" evidence="9">
    <location>
        <position position="215"/>
    </location>
    <ligand>
        <name>1-deoxy-D-xylulose 5-phosphate</name>
        <dbReference type="ChEBI" id="CHEBI:57792"/>
    </ligand>
</feature>
<dbReference type="SUPFAM" id="SSF55347">
    <property type="entry name" value="Glyceraldehyde-3-phosphate dehydrogenase-like, C-terminal domain"/>
    <property type="match status" value="1"/>
</dbReference>
<comment type="caution">
    <text evidence="13">The sequence shown here is derived from an EMBL/GenBank/DDBJ whole genome shotgun (WGS) entry which is preliminary data.</text>
</comment>
<dbReference type="EMBL" id="VFSV01000009">
    <property type="protein sequence ID" value="TRD21848.1"/>
    <property type="molecule type" value="Genomic_DNA"/>
</dbReference>
<dbReference type="Pfam" id="PF08436">
    <property type="entry name" value="DXP_redisom_C"/>
    <property type="match status" value="1"/>
</dbReference>
<dbReference type="PROSITE" id="PS51257">
    <property type="entry name" value="PROKAR_LIPOPROTEIN"/>
    <property type="match status" value="1"/>
</dbReference>
<feature type="binding site" evidence="9">
    <location>
        <position position="209"/>
    </location>
    <ligand>
        <name>1-deoxy-D-xylulose 5-phosphate</name>
        <dbReference type="ChEBI" id="CHEBI:57792"/>
    </ligand>
</feature>
<evidence type="ECO:0000313" key="14">
    <source>
        <dbReference type="Proteomes" id="UP000318590"/>
    </source>
</evidence>
<feature type="binding site" evidence="9">
    <location>
        <position position="10"/>
    </location>
    <ligand>
        <name>NADPH</name>
        <dbReference type="ChEBI" id="CHEBI:57783"/>
    </ligand>
</feature>
<feature type="binding site" evidence="9">
    <location>
        <position position="11"/>
    </location>
    <ligand>
        <name>NADPH</name>
        <dbReference type="ChEBI" id="CHEBI:57783"/>
    </ligand>
</feature>
<dbReference type="Pfam" id="PF02670">
    <property type="entry name" value="DXP_reductoisom"/>
    <property type="match status" value="1"/>
</dbReference>
<keyword evidence="9" id="KW-0460">Magnesium</keyword>
<evidence type="ECO:0000313" key="13">
    <source>
        <dbReference type="EMBL" id="TRD21848.1"/>
    </source>
</evidence>
<comment type="cofactor">
    <cofactor evidence="9">
        <name>Mg(2+)</name>
        <dbReference type="ChEBI" id="CHEBI:18420"/>
    </cofactor>
    <cofactor evidence="9">
        <name>Mn(2+)</name>
        <dbReference type="ChEBI" id="CHEBI:29035"/>
    </cofactor>
</comment>
<dbReference type="HAMAP" id="MF_00183">
    <property type="entry name" value="DXP_reductoisom"/>
    <property type="match status" value="1"/>
</dbReference>
<evidence type="ECO:0000256" key="6">
    <source>
        <dbReference type="ARBA" id="ARBA00023211"/>
    </source>
</evidence>
<feature type="binding site" evidence="9">
    <location>
        <position position="38"/>
    </location>
    <ligand>
        <name>NADPH</name>
        <dbReference type="ChEBI" id="CHEBI:57783"/>
    </ligand>
</feature>
<keyword evidence="13" id="KW-0413">Isomerase</keyword>
<dbReference type="AlphaFoldDB" id="A0A547Q641"/>
<dbReference type="GO" id="GO:0051484">
    <property type="term" value="P:isopentenyl diphosphate biosynthetic process, methylerythritol 4-phosphate pathway involved in terpenoid biosynthetic process"/>
    <property type="evidence" value="ECO:0007669"/>
    <property type="project" value="TreeGrafter"/>
</dbReference>
<dbReference type="GO" id="GO:0016853">
    <property type="term" value="F:isomerase activity"/>
    <property type="evidence" value="ECO:0007669"/>
    <property type="project" value="UniProtKB-KW"/>
</dbReference>
<dbReference type="FunFam" id="3.40.50.720:FF:000045">
    <property type="entry name" value="1-deoxy-D-xylulose 5-phosphate reductoisomerase"/>
    <property type="match status" value="1"/>
</dbReference>
<evidence type="ECO:0000256" key="5">
    <source>
        <dbReference type="ARBA" id="ARBA00023002"/>
    </source>
</evidence>
<feature type="binding site" evidence="9">
    <location>
        <position position="37"/>
    </location>
    <ligand>
        <name>NADPH</name>
        <dbReference type="ChEBI" id="CHEBI:57783"/>
    </ligand>
</feature>
<evidence type="ECO:0000259" key="10">
    <source>
        <dbReference type="Pfam" id="PF02670"/>
    </source>
</evidence>
<dbReference type="InterPro" id="IPR036169">
    <property type="entry name" value="DXPR_C_sf"/>
</dbReference>
<feature type="binding site" evidence="9">
    <location>
        <position position="13"/>
    </location>
    <ligand>
        <name>NADPH</name>
        <dbReference type="ChEBI" id="CHEBI:57783"/>
    </ligand>
</feature>
<keyword evidence="14" id="KW-1185">Reference proteome</keyword>
<dbReference type="InterPro" id="IPR013512">
    <property type="entry name" value="DXP_reductoisomerase_N"/>
</dbReference>
<dbReference type="UniPathway" id="UPA00056">
    <property type="reaction ID" value="UER00092"/>
</dbReference>
<reference evidence="13 14" key="1">
    <citation type="submission" date="2019-06" db="EMBL/GenBank/DDBJ databases">
        <title>Paenimaribius caenipelagi gen. nov., sp. nov., isolated from a tidal flat.</title>
        <authorList>
            <person name="Yoon J.-H."/>
        </authorList>
    </citation>
    <scope>NUCLEOTIDE SEQUENCE [LARGE SCALE GENOMIC DNA]</scope>
    <source>
        <strain evidence="13 14">JBTF-M29</strain>
    </source>
</reference>
<feature type="binding site" evidence="9">
    <location>
        <position position="12"/>
    </location>
    <ligand>
        <name>NADPH</name>
        <dbReference type="ChEBI" id="CHEBI:57783"/>
    </ligand>
</feature>
<dbReference type="RefSeq" id="WP_142834154.1">
    <property type="nucleotide sequence ID" value="NZ_VFSV01000009.1"/>
</dbReference>
<feature type="binding site" evidence="9">
    <location>
        <position position="122"/>
    </location>
    <ligand>
        <name>1-deoxy-D-xylulose 5-phosphate</name>
        <dbReference type="ChEBI" id="CHEBI:57792"/>
    </ligand>
</feature>
<accession>A0A547Q641</accession>
<feature type="binding site" evidence="9">
    <location>
        <position position="218"/>
    </location>
    <ligand>
        <name>1-deoxy-D-xylulose 5-phosphate</name>
        <dbReference type="ChEBI" id="CHEBI:57792"/>
    </ligand>
</feature>
<dbReference type="Proteomes" id="UP000318590">
    <property type="component" value="Unassembled WGS sequence"/>
</dbReference>
<keyword evidence="7 9" id="KW-0414">Isoprene biosynthesis</keyword>
<organism evidence="13 14">
    <name type="scientific">Palleronia caenipelagi</name>
    <dbReference type="NCBI Taxonomy" id="2489174"/>
    <lineage>
        <taxon>Bacteria</taxon>
        <taxon>Pseudomonadati</taxon>
        <taxon>Pseudomonadota</taxon>
        <taxon>Alphaproteobacteria</taxon>
        <taxon>Rhodobacterales</taxon>
        <taxon>Roseobacteraceae</taxon>
        <taxon>Palleronia</taxon>
    </lineage>
</organism>
<dbReference type="Gene3D" id="1.10.1740.10">
    <property type="match status" value="1"/>
</dbReference>
<dbReference type="InterPro" id="IPR003821">
    <property type="entry name" value="DXP_reductoisomerase"/>
</dbReference>
<dbReference type="SUPFAM" id="SSF69055">
    <property type="entry name" value="1-deoxy-D-xylulose-5-phosphate reductoisomerase, C-terminal domain"/>
    <property type="match status" value="1"/>
</dbReference>
<evidence type="ECO:0000256" key="7">
    <source>
        <dbReference type="ARBA" id="ARBA00023229"/>
    </source>
</evidence>
<feature type="binding site" evidence="9">
    <location>
        <position position="149"/>
    </location>
    <ligand>
        <name>Mn(2+)</name>
        <dbReference type="ChEBI" id="CHEBI:29035"/>
    </ligand>
</feature>
<keyword evidence="4 9" id="KW-0521">NADP</keyword>
<dbReference type="EC" id="1.1.1.267" evidence="9"/>
<keyword evidence="5 9" id="KW-0560">Oxidoreductase</keyword>
<keyword evidence="6 9" id="KW-0464">Manganese</keyword>
<feature type="binding site" evidence="9">
    <location>
        <position position="148"/>
    </location>
    <ligand>
        <name>1-deoxy-D-xylulose 5-phosphate</name>
        <dbReference type="ChEBI" id="CHEBI:57792"/>
    </ligand>
</feature>
<dbReference type="InterPro" id="IPR013644">
    <property type="entry name" value="DXP_reductoisomerase_C"/>
</dbReference>
<evidence type="ECO:0000256" key="2">
    <source>
        <dbReference type="ARBA" id="ARBA00006825"/>
    </source>
</evidence>
<feature type="binding site" evidence="9">
    <location>
        <position position="36"/>
    </location>
    <ligand>
        <name>NADPH</name>
        <dbReference type="ChEBI" id="CHEBI:57783"/>
    </ligand>
</feature>
<dbReference type="NCBIfam" id="TIGR00243">
    <property type="entry name" value="Dxr"/>
    <property type="match status" value="1"/>
</dbReference>
<comment type="similarity">
    <text evidence="2 9">Belongs to the DXR family.</text>
</comment>
<proteinExistence type="inferred from homology"/>
<dbReference type="InterPro" id="IPR036291">
    <property type="entry name" value="NAD(P)-bd_dom_sf"/>
</dbReference>
<dbReference type="PANTHER" id="PTHR30525">
    <property type="entry name" value="1-DEOXY-D-XYLULOSE 5-PHOSPHATE REDUCTOISOMERASE"/>
    <property type="match status" value="1"/>
</dbReference>
<evidence type="ECO:0000256" key="8">
    <source>
        <dbReference type="ARBA" id="ARBA00048543"/>
    </source>
</evidence>
<gene>
    <name evidence="9" type="primary">dxr</name>
    <name evidence="13" type="ORF">FEV53_07295</name>
</gene>
<comment type="pathway">
    <text evidence="1 9">Isoprenoid biosynthesis; isopentenyl diphosphate biosynthesis via DXP pathway; isopentenyl diphosphate from 1-deoxy-D-xylulose 5-phosphate: step 1/6.</text>
</comment>